<gene>
    <name evidence="8 11" type="primary">pal</name>
    <name evidence="11" type="ORF">PPG34_05425</name>
</gene>
<dbReference type="PANTHER" id="PTHR30329:SF21">
    <property type="entry name" value="LIPOPROTEIN YIAD-RELATED"/>
    <property type="match status" value="1"/>
</dbReference>
<keyword evidence="7" id="KW-0131">Cell cycle</keyword>
<proteinExistence type="inferred from homology"/>
<evidence type="ECO:0000256" key="8">
    <source>
        <dbReference type="HAMAP-Rule" id="MF_02204"/>
    </source>
</evidence>
<dbReference type="EMBL" id="JAQOUE010000001">
    <property type="protein sequence ID" value="MDT7041783.1"/>
    <property type="molecule type" value="Genomic_DNA"/>
</dbReference>
<reference evidence="11 12" key="1">
    <citation type="journal article" date="2023" name="ISME J.">
        <title>Cultivation and genomic characterization of novel and ubiquitous marine nitrite-oxidizing bacteria from the Nitrospirales.</title>
        <authorList>
            <person name="Mueller A.J."/>
            <person name="Daebeler A."/>
            <person name="Herbold C.W."/>
            <person name="Kirkegaard R.H."/>
            <person name="Daims H."/>
        </authorList>
    </citation>
    <scope>NUCLEOTIDE SEQUENCE [LARGE SCALE GENOMIC DNA]</scope>
    <source>
        <strain evidence="11 12">EB</strain>
    </source>
</reference>
<evidence type="ECO:0000256" key="4">
    <source>
        <dbReference type="ARBA" id="ARBA00023139"/>
    </source>
</evidence>
<dbReference type="PROSITE" id="PS51257">
    <property type="entry name" value="PROKAR_LIPOPROTEIN"/>
    <property type="match status" value="1"/>
</dbReference>
<comment type="subcellular location">
    <subcellularLocation>
        <location evidence="8">Cell outer membrane</location>
        <topology evidence="8">Lipid-anchor</topology>
    </subcellularLocation>
</comment>
<sequence length="366" mass="38239">MSKGKSAAAFIVAAAAMMMFFTGCETTKHAEVMSAEELARKQAALQEAKSSGSEQGGIPLTGQGLSEGSIAMDGGSETETADSSMRVGSDFVPQGPPLPTLRGEGSSFGGDTSGESTIADMRETGGGMAESSPPPTPSGSADSIVESSPGGPSGYEGQQFVQGLTPSDFVPEGPPQPNLGHAPFTPDLNMGSSGSSDSGTVLSDTRDSGEGMSGSSGAGDEVVQVPDHSGTQDTMEPLGHDDMGGHSQEVVSSDGGMELEHVYFDFDQYVIRPDAVSTLQANAQLLNGKYENSSVLIEGHCDERGTRDYNLVLGERRAQAVKNYLTDLGVSPSRIRIVSYGKERPSCSVSQEWCWQKNRRGHIVVQ</sequence>
<evidence type="ECO:0000256" key="6">
    <source>
        <dbReference type="ARBA" id="ARBA00023288"/>
    </source>
</evidence>
<evidence type="ECO:0000313" key="12">
    <source>
        <dbReference type="Proteomes" id="UP001250932"/>
    </source>
</evidence>
<dbReference type="Proteomes" id="UP001250932">
    <property type="component" value="Unassembled WGS sequence"/>
</dbReference>
<dbReference type="Pfam" id="PF00691">
    <property type="entry name" value="OmpA"/>
    <property type="match status" value="1"/>
</dbReference>
<dbReference type="RefSeq" id="WP_313832131.1">
    <property type="nucleotide sequence ID" value="NZ_JAQOUE010000001.1"/>
</dbReference>
<dbReference type="HAMAP" id="MF_02204">
    <property type="entry name" value="Pal"/>
    <property type="match status" value="1"/>
</dbReference>
<evidence type="ECO:0000256" key="7">
    <source>
        <dbReference type="ARBA" id="ARBA00023306"/>
    </source>
</evidence>
<dbReference type="PRINTS" id="PR01021">
    <property type="entry name" value="OMPADOMAIN"/>
</dbReference>
<evidence type="ECO:0000256" key="3">
    <source>
        <dbReference type="ARBA" id="ARBA00023136"/>
    </source>
</evidence>
<keyword evidence="2 8" id="KW-0732">Signal</keyword>
<dbReference type="NCBIfam" id="TIGR02802">
    <property type="entry name" value="Pal_lipo"/>
    <property type="match status" value="1"/>
</dbReference>
<dbReference type="Gene3D" id="3.30.1330.60">
    <property type="entry name" value="OmpA-like domain"/>
    <property type="match status" value="1"/>
</dbReference>
<keyword evidence="3 8" id="KW-0472">Membrane</keyword>
<comment type="caution">
    <text evidence="11">The sequence shown here is derived from an EMBL/GenBank/DDBJ whole genome shotgun (WGS) entry which is preliminary data.</text>
</comment>
<evidence type="ECO:0000256" key="2">
    <source>
        <dbReference type="ARBA" id="ARBA00022729"/>
    </source>
</evidence>
<evidence type="ECO:0000313" key="11">
    <source>
        <dbReference type="EMBL" id="MDT7041783.1"/>
    </source>
</evidence>
<dbReference type="InterPro" id="IPR006664">
    <property type="entry name" value="OMP_bac"/>
</dbReference>
<dbReference type="SUPFAM" id="SSF103088">
    <property type="entry name" value="OmpA-like"/>
    <property type="match status" value="1"/>
</dbReference>
<keyword evidence="12" id="KW-1185">Reference proteome</keyword>
<dbReference type="InterPro" id="IPR036737">
    <property type="entry name" value="OmpA-like_sf"/>
</dbReference>
<dbReference type="InterPro" id="IPR039001">
    <property type="entry name" value="Pal"/>
</dbReference>
<dbReference type="CDD" id="cd07185">
    <property type="entry name" value="OmpA_C-like"/>
    <property type="match status" value="1"/>
</dbReference>
<keyword evidence="5 8" id="KW-0998">Cell outer membrane</keyword>
<feature type="region of interest" description="Disordered" evidence="9">
    <location>
        <begin position="44"/>
        <end position="246"/>
    </location>
</feature>
<dbReference type="PANTHER" id="PTHR30329">
    <property type="entry name" value="STATOR ELEMENT OF FLAGELLAR MOTOR COMPLEX"/>
    <property type="match status" value="1"/>
</dbReference>
<dbReference type="PROSITE" id="PS51123">
    <property type="entry name" value="OMPA_2"/>
    <property type="match status" value="1"/>
</dbReference>
<keyword evidence="4 8" id="KW-0564">Palmitate</keyword>
<evidence type="ECO:0000256" key="9">
    <source>
        <dbReference type="SAM" id="MobiDB-lite"/>
    </source>
</evidence>
<protein>
    <recommendedName>
        <fullName evidence="8">Peptidoglycan-associated lipoprotein</fullName>
        <shortName evidence="8">PAL</shortName>
    </recommendedName>
</protein>
<organism evidence="11 12">
    <name type="scientific">Candidatus Nitronereus thalassa</name>
    <dbReference type="NCBI Taxonomy" id="3020898"/>
    <lineage>
        <taxon>Bacteria</taxon>
        <taxon>Pseudomonadati</taxon>
        <taxon>Nitrospirota</taxon>
        <taxon>Nitrospiria</taxon>
        <taxon>Nitrospirales</taxon>
        <taxon>Nitrospiraceae</taxon>
        <taxon>Candidatus Nitronereus</taxon>
    </lineage>
</organism>
<comment type="similarity">
    <text evidence="8">Belongs to the Pal lipoprotein family.</text>
</comment>
<evidence type="ECO:0000256" key="1">
    <source>
        <dbReference type="ARBA" id="ARBA00022618"/>
    </source>
</evidence>
<dbReference type="InterPro" id="IPR050330">
    <property type="entry name" value="Bact_OuterMem_StrucFunc"/>
</dbReference>
<dbReference type="InterPro" id="IPR014169">
    <property type="entry name" value="Pal_lipo_C"/>
</dbReference>
<accession>A0ABU3K616</accession>
<keyword evidence="6 8" id="KW-0449">Lipoprotein</keyword>
<evidence type="ECO:0000256" key="5">
    <source>
        <dbReference type="ARBA" id="ARBA00023237"/>
    </source>
</evidence>
<dbReference type="InterPro" id="IPR006665">
    <property type="entry name" value="OmpA-like"/>
</dbReference>
<keyword evidence="1" id="KW-0132">Cell division</keyword>
<evidence type="ECO:0000259" key="10">
    <source>
        <dbReference type="PROSITE" id="PS51123"/>
    </source>
</evidence>
<feature type="domain" description="OmpA-like" evidence="10">
    <location>
        <begin position="251"/>
        <end position="366"/>
    </location>
</feature>
<name>A0ABU3K616_9BACT</name>